<keyword evidence="1" id="KW-0472">Membrane</keyword>
<dbReference type="InterPro" id="IPR014867">
    <property type="entry name" value="Spore_coat_CotH_CotH2/3/7"/>
</dbReference>
<proteinExistence type="predicted"/>
<dbReference type="RefSeq" id="WP_069156029.1">
    <property type="nucleotide sequence ID" value="NZ_MCGI01000001.1"/>
</dbReference>
<accession>A0A1E3AYV6</accession>
<evidence type="ECO:0000256" key="1">
    <source>
        <dbReference type="SAM" id="Phobius"/>
    </source>
</evidence>
<dbReference type="Proteomes" id="UP000095003">
    <property type="component" value="Unassembled WGS sequence"/>
</dbReference>
<dbReference type="EMBL" id="MCGI01000001">
    <property type="protein sequence ID" value="ODM13386.1"/>
    <property type="molecule type" value="Genomic_DNA"/>
</dbReference>
<evidence type="ECO:0000313" key="3">
    <source>
        <dbReference type="Proteomes" id="UP000095003"/>
    </source>
</evidence>
<keyword evidence="1" id="KW-1133">Transmembrane helix</keyword>
<sequence>MGIRHSILGVASIVLLVICSVIFVKIENDENSKEVGIASQVGFDVAGEGKNYRITVNKNDNDNLYYAFLPSYAELSKIKLSINGDAKVKIAETELKSGEYLENFETNQEYSIVLYTSKNKIVEQGKIQFLVSANLPAVFITTKSGNMDYINSEKGNKEKGFIIITSEEGKELYSDKLDKLSGRGNTSWDAIKKSYSLETHSKAELLGMKDAKKWILIANYYDGTFIRNKIGFQMAEEGGLSYTPDSRFIDLYINGQYWGLYQLTERIEVNKNRINIDDGYLLEIDYPERAIYEKNVMYLENGQPVVVHNPKKMTDSQYLFLDKWFNDMLGALYADDYVNPVTGKGIFEYLDKESFARMYLIEEIYEDLDMGVTSHYMYKEKEDESLLYDGPVWDLDNTMGRGFDLRNELFAINNSLASNQISRWYARLCGNEEFYQTVLMEWEEHFYPVLNEIVNTGIDDLVVSLSPSIYMDQICWPGERSIFMTDADLETNVLFLKSYLEQRMKFLDTAFTYKKEETFSIMKAQANDLPAIETIEEYQLPEENAELIDEPSDKGILDVIFSRHGIILFTLMAIILVTLIGVDIKRNRKIR</sequence>
<reference evidence="2 3" key="1">
    <citation type="submission" date="2016-07" db="EMBL/GenBank/DDBJ databases">
        <title>Characterization of isolates of Eisenbergiella tayi derived from blood cultures, using whole genome sequencing.</title>
        <authorList>
            <person name="Burdz T."/>
            <person name="Wiebe D."/>
            <person name="Huynh C."/>
            <person name="Bernard K."/>
        </authorList>
    </citation>
    <scope>NUCLEOTIDE SEQUENCE [LARGE SCALE GENOMIC DNA]</scope>
    <source>
        <strain evidence="2 3">NML 120489</strain>
    </source>
</reference>
<dbReference type="GeneID" id="93299601"/>
<feature type="transmembrane region" description="Helical" evidence="1">
    <location>
        <begin position="561"/>
        <end position="582"/>
    </location>
</feature>
<name>A0A1E3AYV6_9FIRM</name>
<evidence type="ECO:0000313" key="2">
    <source>
        <dbReference type="EMBL" id="ODM13386.1"/>
    </source>
</evidence>
<feature type="transmembrane region" description="Helical" evidence="1">
    <location>
        <begin position="7"/>
        <end position="24"/>
    </location>
</feature>
<keyword evidence="1" id="KW-0812">Transmembrane</keyword>
<protein>
    <submittedName>
        <fullName evidence="2">CotH protein</fullName>
    </submittedName>
</protein>
<organism evidence="2 3">
    <name type="scientific">Eisenbergiella tayi</name>
    <dbReference type="NCBI Taxonomy" id="1432052"/>
    <lineage>
        <taxon>Bacteria</taxon>
        <taxon>Bacillati</taxon>
        <taxon>Bacillota</taxon>
        <taxon>Clostridia</taxon>
        <taxon>Lachnospirales</taxon>
        <taxon>Lachnospiraceae</taxon>
        <taxon>Eisenbergiella</taxon>
    </lineage>
</organism>
<comment type="caution">
    <text evidence="2">The sequence shown here is derived from an EMBL/GenBank/DDBJ whole genome shotgun (WGS) entry which is preliminary data.</text>
</comment>
<dbReference type="Pfam" id="PF08757">
    <property type="entry name" value="CotH"/>
    <property type="match status" value="1"/>
</dbReference>
<gene>
    <name evidence="2" type="ORF">BEH84_01101</name>
</gene>
<dbReference type="AlphaFoldDB" id="A0A1E3AYV6"/>